<keyword evidence="2" id="KW-1185">Reference proteome</keyword>
<comment type="caution">
    <text evidence="1">The sequence shown here is derived from an EMBL/GenBank/DDBJ whole genome shotgun (WGS) entry which is preliminary data.</text>
</comment>
<gene>
    <name evidence="1" type="ORF">GCM10010468_56870</name>
</gene>
<reference evidence="2" key="1">
    <citation type="journal article" date="2019" name="Int. J. Syst. Evol. Microbiol.">
        <title>The Global Catalogue of Microorganisms (GCM) 10K type strain sequencing project: providing services to taxonomists for standard genome sequencing and annotation.</title>
        <authorList>
            <consortium name="The Broad Institute Genomics Platform"/>
            <consortium name="The Broad Institute Genome Sequencing Center for Infectious Disease"/>
            <person name="Wu L."/>
            <person name="Ma J."/>
        </authorList>
    </citation>
    <scope>NUCLEOTIDE SEQUENCE [LARGE SCALE GENOMIC DNA]</scope>
    <source>
        <strain evidence="2">JCM 9377</strain>
    </source>
</reference>
<name>A0ABP6QG15_9ACTN</name>
<evidence type="ECO:0000313" key="1">
    <source>
        <dbReference type="EMBL" id="GAA3227822.1"/>
    </source>
</evidence>
<dbReference type="EMBL" id="BAAAUV010000017">
    <property type="protein sequence ID" value="GAA3227822.1"/>
    <property type="molecule type" value="Genomic_DNA"/>
</dbReference>
<sequence>MAQRSRKQALVPVAIGVILAGSVCVGVASIPVPVRDGTPAAVARRVADASVTVRTRRHHERYVHTVRVGNAGPDATGRLRLRTTVPGTFSVRSPACRKDGRILECDWPRGLDPGDDLTFTLVTRRRGPLVLPLKTDAVDWAPANNTARF</sequence>
<evidence type="ECO:0008006" key="3">
    <source>
        <dbReference type="Google" id="ProtNLM"/>
    </source>
</evidence>
<proteinExistence type="predicted"/>
<protein>
    <recommendedName>
        <fullName evidence="3">DUF11 domain-containing protein</fullName>
    </recommendedName>
</protein>
<accession>A0ABP6QG15</accession>
<dbReference type="Proteomes" id="UP001501237">
    <property type="component" value="Unassembled WGS sequence"/>
</dbReference>
<organism evidence="1 2">
    <name type="scientific">Actinocorallia longicatena</name>
    <dbReference type="NCBI Taxonomy" id="111803"/>
    <lineage>
        <taxon>Bacteria</taxon>
        <taxon>Bacillati</taxon>
        <taxon>Actinomycetota</taxon>
        <taxon>Actinomycetes</taxon>
        <taxon>Streptosporangiales</taxon>
        <taxon>Thermomonosporaceae</taxon>
        <taxon>Actinocorallia</taxon>
    </lineage>
</organism>
<dbReference type="RefSeq" id="WP_344834269.1">
    <property type="nucleotide sequence ID" value="NZ_BAAAUV010000017.1"/>
</dbReference>
<evidence type="ECO:0000313" key="2">
    <source>
        <dbReference type="Proteomes" id="UP001501237"/>
    </source>
</evidence>